<dbReference type="Proteomes" id="UP000812440">
    <property type="component" value="Unassembled WGS sequence"/>
</dbReference>
<keyword evidence="20" id="KW-1185">Reference proteome</keyword>
<dbReference type="InterPro" id="IPR001507">
    <property type="entry name" value="ZP_dom"/>
</dbReference>
<evidence type="ECO:0000259" key="18">
    <source>
        <dbReference type="PROSITE" id="PS51034"/>
    </source>
</evidence>
<comment type="subcellular location">
    <subcellularLocation>
        <location evidence="1">Cell membrane</location>
        <topology evidence="1">Single-pass type I membrane protein</topology>
    </subcellularLocation>
    <subcellularLocation>
        <location evidence="2">Secreted</location>
        <location evidence="2">Extracellular space</location>
        <location evidence="2">Extracellular matrix</location>
    </subcellularLocation>
</comment>
<keyword evidence="12 16" id="KW-0472">Membrane</keyword>
<keyword evidence="9 16" id="KW-0812">Transmembrane</keyword>
<evidence type="ECO:0000313" key="20">
    <source>
        <dbReference type="Proteomes" id="UP000812440"/>
    </source>
</evidence>
<gene>
    <name evidence="19" type="ORF">GDO86_018020</name>
</gene>
<dbReference type="GO" id="GO:0005886">
    <property type="term" value="C:plasma membrane"/>
    <property type="evidence" value="ECO:0007669"/>
    <property type="project" value="UniProtKB-SubCell"/>
</dbReference>
<dbReference type="Gene3D" id="2.60.40.3210">
    <property type="entry name" value="Zona pellucida, ZP-N domain"/>
    <property type="match status" value="1"/>
</dbReference>
<evidence type="ECO:0000256" key="7">
    <source>
        <dbReference type="ARBA" id="ARBA00022530"/>
    </source>
</evidence>
<evidence type="ECO:0000256" key="11">
    <source>
        <dbReference type="ARBA" id="ARBA00022989"/>
    </source>
</evidence>
<evidence type="ECO:0000256" key="12">
    <source>
        <dbReference type="ARBA" id="ARBA00023136"/>
    </source>
</evidence>
<evidence type="ECO:0000256" key="4">
    <source>
        <dbReference type="ARBA" id="ARBA00017980"/>
    </source>
</evidence>
<dbReference type="EMBL" id="JAACNH010000123">
    <property type="protein sequence ID" value="KAG8431598.1"/>
    <property type="molecule type" value="Genomic_DNA"/>
</dbReference>
<dbReference type="GO" id="GO:0007339">
    <property type="term" value="P:binding of sperm to zona pellucida"/>
    <property type="evidence" value="ECO:0007669"/>
    <property type="project" value="TreeGrafter"/>
</dbReference>
<organism evidence="19 20">
    <name type="scientific">Hymenochirus boettgeri</name>
    <name type="common">Congo dwarf clawed frog</name>
    <dbReference type="NCBI Taxonomy" id="247094"/>
    <lineage>
        <taxon>Eukaryota</taxon>
        <taxon>Metazoa</taxon>
        <taxon>Chordata</taxon>
        <taxon>Craniata</taxon>
        <taxon>Vertebrata</taxon>
        <taxon>Euteleostomi</taxon>
        <taxon>Amphibia</taxon>
        <taxon>Batrachia</taxon>
        <taxon>Anura</taxon>
        <taxon>Pipoidea</taxon>
        <taxon>Pipidae</taxon>
        <taxon>Pipinae</taxon>
        <taxon>Hymenochirus</taxon>
    </lineage>
</organism>
<dbReference type="PROSITE" id="PS51034">
    <property type="entry name" value="ZP_2"/>
    <property type="match status" value="1"/>
</dbReference>
<feature type="signal peptide" evidence="17">
    <location>
        <begin position="1"/>
        <end position="16"/>
    </location>
</feature>
<dbReference type="GO" id="GO:2000344">
    <property type="term" value="P:positive regulation of acrosome reaction"/>
    <property type="evidence" value="ECO:0007669"/>
    <property type="project" value="TreeGrafter"/>
</dbReference>
<dbReference type="InterPro" id="IPR055356">
    <property type="entry name" value="ZP-N"/>
</dbReference>
<evidence type="ECO:0000256" key="10">
    <source>
        <dbReference type="ARBA" id="ARBA00022729"/>
    </source>
</evidence>
<keyword evidence="6" id="KW-0964">Secreted</keyword>
<comment type="similarity">
    <text evidence="3">Belongs to the ZP domain family. ZPC subfamily.</text>
</comment>
<evidence type="ECO:0000256" key="17">
    <source>
        <dbReference type="SAM" id="SignalP"/>
    </source>
</evidence>
<dbReference type="PRINTS" id="PR00023">
    <property type="entry name" value="ZPELLUCIDA"/>
</dbReference>
<evidence type="ECO:0000256" key="1">
    <source>
        <dbReference type="ARBA" id="ARBA00004251"/>
    </source>
</evidence>
<dbReference type="Gene3D" id="2.60.40.4100">
    <property type="entry name" value="Zona pellucida, ZP-C domain"/>
    <property type="match status" value="1"/>
</dbReference>
<feature type="domain" description="ZP" evidence="18">
    <location>
        <begin position="62"/>
        <end position="324"/>
    </location>
</feature>
<dbReference type="GO" id="GO:0032190">
    <property type="term" value="F:acrosin binding"/>
    <property type="evidence" value="ECO:0007669"/>
    <property type="project" value="TreeGrafter"/>
</dbReference>
<dbReference type="InterPro" id="IPR055355">
    <property type="entry name" value="ZP-C"/>
</dbReference>
<dbReference type="Pfam" id="PF23344">
    <property type="entry name" value="ZP-N"/>
    <property type="match status" value="1"/>
</dbReference>
<evidence type="ECO:0000256" key="16">
    <source>
        <dbReference type="SAM" id="Phobius"/>
    </source>
</evidence>
<keyword evidence="5" id="KW-1003">Cell membrane</keyword>
<dbReference type="PANTHER" id="PTHR11576">
    <property type="entry name" value="ZONA PELLUCIDA SPERM-BINDING PROTEIN 3"/>
    <property type="match status" value="1"/>
</dbReference>
<keyword evidence="11 16" id="KW-1133">Transmembrane helix</keyword>
<dbReference type="AlphaFoldDB" id="A0A8T2IL92"/>
<evidence type="ECO:0000256" key="3">
    <source>
        <dbReference type="ARBA" id="ARBA00006735"/>
    </source>
</evidence>
<dbReference type="GO" id="GO:0031012">
    <property type="term" value="C:extracellular matrix"/>
    <property type="evidence" value="ECO:0007669"/>
    <property type="project" value="TreeGrafter"/>
</dbReference>
<dbReference type="InterPro" id="IPR048290">
    <property type="entry name" value="ZP_chr"/>
</dbReference>
<keyword evidence="10 17" id="KW-0732">Signal</keyword>
<evidence type="ECO:0000313" key="19">
    <source>
        <dbReference type="EMBL" id="KAG8431598.1"/>
    </source>
</evidence>
<dbReference type="GO" id="GO:0035803">
    <property type="term" value="P:egg coat formation"/>
    <property type="evidence" value="ECO:0007669"/>
    <property type="project" value="TreeGrafter"/>
</dbReference>
<keyword evidence="13" id="KW-1015">Disulfide bond</keyword>
<accession>A0A8T2IL92</accession>
<keyword evidence="7" id="KW-0272">Extracellular matrix</keyword>
<evidence type="ECO:0000256" key="9">
    <source>
        <dbReference type="ARBA" id="ARBA00022692"/>
    </source>
</evidence>
<evidence type="ECO:0000256" key="8">
    <source>
        <dbReference type="ARBA" id="ARBA00022685"/>
    </source>
</evidence>
<evidence type="ECO:0000256" key="13">
    <source>
        <dbReference type="ARBA" id="ARBA00023157"/>
    </source>
</evidence>
<dbReference type="Pfam" id="PF00100">
    <property type="entry name" value="Zona_pellucida"/>
    <property type="match status" value="1"/>
</dbReference>
<keyword evidence="14" id="KW-0325">Glycoprotein</keyword>
<protein>
    <recommendedName>
        <fullName evidence="4">Zona pellucida sperm-binding protein 3</fullName>
    </recommendedName>
    <alternativeName>
        <fullName evidence="15">Zona pellucida glycoprotein 3</fullName>
    </alternativeName>
</protein>
<evidence type="ECO:0000256" key="14">
    <source>
        <dbReference type="ARBA" id="ARBA00023180"/>
    </source>
</evidence>
<dbReference type="FunFam" id="2.60.40.3210:FF:000001">
    <property type="entry name" value="Zona pellucida sperm-binding protein 3"/>
    <property type="match status" value="1"/>
</dbReference>
<feature type="chain" id="PRO_5043905039" description="Zona pellucida sperm-binding protein 3" evidence="17">
    <location>
        <begin position="17"/>
        <end position="445"/>
    </location>
</feature>
<name>A0A8T2IL92_9PIPI</name>
<sequence length="445" mass="48793">MLLFCLLLSFLGSGLSSPAADVQPWGTWWEDYQRYLASQGAVGVTEGSRLLPDSQQNAISVRCGEDKMVVTVQRDLFGIGKLVKASDLTLGPQKCPPGSQSTNTAVIFQVALQDCGNVLQMTSDLLIYSTNLTYNPSPPRNVPIIRTNAAKVLIQCYYPRHGNVSSNPIKPTWVPFSSTISAEERLGFSLTLMTDDWSAPRTSNIFQLGDVFRIQASVDLANHVPMMIYVDSCVATQSADVNSSPRYEIINQNGCLVDGKLEDANSAFTSPRSQPDELQFSVDAFRFTGTNSSVIYITCALRTVAVSQVPDQSNKACSFNKASNSWSPLQGPTNICSCCDTGNCLVLAGQSRREWTNQGYRSIRKRSADSDDSDDEEFMDTLGLTVVVRTEQSQALAVKEDSRQLETWELVALGSLGLILLTVCIALIVTKLIFKRKQYVSAIQK</sequence>
<comment type="caution">
    <text evidence="19">The sequence shown here is derived from an EMBL/GenBank/DDBJ whole genome shotgun (WGS) entry which is preliminary data.</text>
</comment>
<dbReference type="InterPro" id="IPR042235">
    <property type="entry name" value="ZP-C_dom"/>
</dbReference>
<dbReference type="PANTHER" id="PTHR11576:SF25">
    <property type="entry name" value="ZONA PELLUCIDA SPERM-BINDING PROTEIN 3"/>
    <property type="match status" value="1"/>
</dbReference>
<evidence type="ECO:0000256" key="5">
    <source>
        <dbReference type="ARBA" id="ARBA00022475"/>
    </source>
</evidence>
<dbReference type="FunFam" id="2.60.40.4100:FF:000002">
    <property type="entry name" value="Zona pellucida sperm-binding protein 3"/>
    <property type="match status" value="1"/>
</dbReference>
<evidence type="ECO:0000256" key="2">
    <source>
        <dbReference type="ARBA" id="ARBA00004498"/>
    </source>
</evidence>
<dbReference type="OrthoDB" id="8880842at2759"/>
<proteinExistence type="inferred from homology"/>
<dbReference type="SMART" id="SM00241">
    <property type="entry name" value="ZP"/>
    <property type="match status" value="1"/>
</dbReference>
<evidence type="ECO:0000256" key="15">
    <source>
        <dbReference type="ARBA" id="ARBA00030824"/>
    </source>
</evidence>
<keyword evidence="8" id="KW-0165">Cleavage on pair of basic residues</keyword>
<reference evidence="19" key="1">
    <citation type="thesis" date="2020" institute="ProQuest LLC" country="789 East Eisenhower Parkway, Ann Arbor, MI, USA">
        <title>Comparative Genomics and Chromosome Evolution.</title>
        <authorList>
            <person name="Mudd A.B."/>
        </authorList>
    </citation>
    <scope>NUCLEOTIDE SEQUENCE</scope>
    <source>
        <strain evidence="19">Female2</strain>
        <tissue evidence="19">Blood</tissue>
    </source>
</reference>
<feature type="transmembrane region" description="Helical" evidence="16">
    <location>
        <begin position="410"/>
        <end position="434"/>
    </location>
</feature>
<evidence type="ECO:0000256" key="6">
    <source>
        <dbReference type="ARBA" id="ARBA00022525"/>
    </source>
</evidence>